<dbReference type="Gene3D" id="1.10.150.120">
    <property type="entry name" value="[2Fe-2S]-binding domain"/>
    <property type="match status" value="1"/>
</dbReference>
<dbReference type="SMART" id="SM01008">
    <property type="entry name" value="Ald_Xan_dh_C"/>
    <property type="match status" value="1"/>
</dbReference>
<feature type="domain" description="2Fe-2S ferredoxin-type" evidence="8">
    <location>
        <begin position="9"/>
        <end position="85"/>
    </location>
</feature>
<name>A0A0F9NHQ4_9ZZZZ</name>
<dbReference type="InterPro" id="IPR008274">
    <property type="entry name" value="AldOxase/xan_DH_MoCoBD1"/>
</dbReference>
<comment type="similarity">
    <text evidence="1">Belongs to the xanthine dehydrogenase family.</text>
</comment>
<proteinExistence type="inferred from homology"/>
<dbReference type="EMBL" id="LAZR01003515">
    <property type="protein sequence ID" value="KKN17484.1"/>
    <property type="molecule type" value="Genomic_DNA"/>
</dbReference>
<dbReference type="CDD" id="cd00207">
    <property type="entry name" value="fer2"/>
    <property type="match status" value="1"/>
</dbReference>
<dbReference type="AlphaFoldDB" id="A0A0F9NHQ4"/>
<evidence type="ECO:0000256" key="1">
    <source>
        <dbReference type="ARBA" id="ARBA00006849"/>
    </source>
</evidence>
<dbReference type="Pfam" id="PF01315">
    <property type="entry name" value="Ald_Xan_dh_C"/>
    <property type="match status" value="1"/>
</dbReference>
<dbReference type="Gene3D" id="3.90.1170.50">
    <property type="entry name" value="Aldehyde oxidase/xanthine dehydrogenase, a/b hammerhead"/>
    <property type="match status" value="1"/>
</dbReference>
<gene>
    <name evidence="9" type="ORF">LCGC14_0965420</name>
</gene>
<dbReference type="SUPFAM" id="SSF54292">
    <property type="entry name" value="2Fe-2S ferredoxin-like"/>
    <property type="match status" value="1"/>
</dbReference>
<dbReference type="InterPro" id="IPR006058">
    <property type="entry name" value="2Fe2S_fd_BS"/>
</dbReference>
<evidence type="ECO:0000313" key="9">
    <source>
        <dbReference type="EMBL" id="KKN17484.1"/>
    </source>
</evidence>
<protein>
    <recommendedName>
        <fullName evidence="8">2Fe-2S ferredoxin-type domain-containing protein</fullName>
    </recommendedName>
</protein>
<dbReference type="GO" id="GO:0016491">
    <property type="term" value="F:oxidoreductase activity"/>
    <property type="evidence" value="ECO:0007669"/>
    <property type="project" value="UniProtKB-KW"/>
</dbReference>
<keyword evidence="4" id="KW-0479">Metal-binding</keyword>
<dbReference type="SUPFAM" id="SSF56003">
    <property type="entry name" value="Molybdenum cofactor-binding domain"/>
    <property type="match status" value="1"/>
</dbReference>
<keyword evidence="3" id="KW-0001">2Fe-2S</keyword>
<evidence type="ECO:0000256" key="4">
    <source>
        <dbReference type="ARBA" id="ARBA00022723"/>
    </source>
</evidence>
<dbReference type="Gene3D" id="3.30.365.10">
    <property type="entry name" value="Aldehyde oxidase/xanthine dehydrogenase, molybdopterin binding domain"/>
    <property type="match status" value="4"/>
</dbReference>
<keyword evidence="2" id="KW-0500">Molybdenum</keyword>
<dbReference type="InterPro" id="IPR002888">
    <property type="entry name" value="2Fe-2S-bd"/>
</dbReference>
<dbReference type="InterPro" id="IPR000674">
    <property type="entry name" value="Ald_Oxase/Xan_DH_a/b"/>
</dbReference>
<dbReference type="Pfam" id="PF02738">
    <property type="entry name" value="MoCoBD_1"/>
    <property type="match status" value="1"/>
</dbReference>
<dbReference type="FunFam" id="3.10.20.30:FF:000020">
    <property type="entry name" value="Xanthine dehydrogenase iron-sulfur subunit"/>
    <property type="match status" value="1"/>
</dbReference>
<evidence type="ECO:0000256" key="6">
    <source>
        <dbReference type="ARBA" id="ARBA00023004"/>
    </source>
</evidence>
<dbReference type="InterPro" id="IPR037165">
    <property type="entry name" value="AldOxase/xan_DH_Mopterin-bd_sf"/>
</dbReference>
<dbReference type="InterPro" id="IPR036010">
    <property type="entry name" value="2Fe-2S_ferredoxin-like_sf"/>
</dbReference>
<dbReference type="InterPro" id="IPR016208">
    <property type="entry name" value="Ald_Oxase/xanthine_DH-like"/>
</dbReference>
<keyword evidence="7" id="KW-0411">Iron-sulfur</keyword>
<dbReference type="InterPro" id="IPR036856">
    <property type="entry name" value="Ald_Oxase/Xan_DH_a/b_sf"/>
</dbReference>
<dbReference type="PROSITE" id="PS00197">
    <property type="entry name" value="2FE2S_FER_1"/>
    <property type="match status" value="1"/>
</dbReference>
<dbReference type="PANTHER" id="PTHR11908:SF132">
    <property type="entry name" value="ALDEHYDE OXIDASE 1-RELATED"/>
    <property type="match status" value="1"/>
</dbReference>
<organism evidence="9">
    <name type="scientific">marine sediment metagenome</name>
    <dbReference type="NCBI Taxonomy" id="412755"/>
    <lineage>
        <taxon>unclassified sequences</taxon>
        <taxon>metagenomes</taxon>
        <taxon>ecological metagenomes</taxon>
    </lineage>
</organism>
<dbReference type="InterPro" id="IPR046867">
    <property type="entry name" value="AldOxase/xan_DH_MoCoBD2"/>
</dbReference>
<dbReference type="Pfam" id="PF01799">
    <property type="entry name" value="Fer2_2"/>
    <property type="match status" value="1"/>
</dbReference>
<dbReference type="GO" id="GO:0005506">
    <property type="term" value="F:iron ion binding"/>
    <property type="evidence" value="ECO:0007669"/>
    <property type="project" value="InterPro"/>
</dbReference>
<dbReference type="PROSITE" id="PS51085">
    <property type="entry name" value="2FE2S_FER_2"/>
    <property type="match status" value="1"/>
</dbReference>
<dbReference type="InterPro" id="IPR012675">
    <property type="entry name" value="Beta-grasp_dom_sf"/>
</dbReference>
<evidence type="ECO:0000256" key="3">
    <source>
        <dbReference type="ARBA" id="ARBA00022714"/>
    </source>
</evidence>
<dbReference type="PANTHER" id="PTHR11908">
    <property type="entry name" value="XANTHINE DEHYDROGENASE"/>
    <property type="match status" value="1"/>
</dbReference>
<keyword evidence="5" id="KW-0560">Oxidoreductase</keyword>
<evidence type="ECO:0000256" key="7">
    <source>
        <dbReference type="ARBA" id="ARBA00023014"/>
    </source>
</evidence>
<dbReference type="PIRSF" id="PIRSF000127">
    <property type="entry name" value="Xanthine_DH"/>
    <property type="match status" value="1"/>
</dbReference>
<evidence type="ECO:0000256" key="2">
    <source>
        <dbReference type="ARBA" id="ARBA00022505"/>
    </source>
</evidence>
<dbReference type="SUPFAM" id="SSF47741">
    <property type="entry name" value="CO dehydrogenase ISP C-domain like"/>
    <property type="match status" value="1"/>
</dbReference>
<dbReference type="SUPFAM" id="SSF54665">
    <property type="entry name" value="CO dehydrogenase molybdoprotein N-domain-like"/>
    <property type="match status" value="1"/>
</dbReference>
<reference evidence="9" key="1">
    <citation type="journal article" date="2015" name="Nature">
        <title>Complex archaea that bridge the gap between prokaryotes and eukaryotes.</title>
        <authorList>
            <person name="Spang A."/>
            <person name="Saw J.H."/>
            <person name="Jorgensen S.L."/>
            <person name="Zaremba-Niedzwiedzka K."/>
            <person name="Martijn J."/>
            <person name="Lind A.E."/>
            <person name="van Eijk R."/>
            <person name="Schleper C."/>
            <person name="Guy L."/>
            <person name="Ettema T.J."/>
        </authorList>
    </citation>
    <scope>NUCLEOTIDE SEQUENCE</scope>
</reference>
<dbReference type="FunFam" id="3.30.365.10:FF:000001">
    <property type="entry name" value="Xanthine dehydrogenase oxidase"/>
    <property type="match status" value="1"/>
</dbReference>
<dbReference type="GO" id="GO:0051537">
    <property type="term" value="F:2 iron, 2 sulfur cluster binding"/>
    <property type="evidence" value="ECO:0007669"/>
    <property type="project" value="UniProtKB-KW"/>
</dbReference>
<evidence type="ECO:0000256" key="5">
    <source>
        <dbReference type="ARBA" id="ARBA00023002"/>
    </source>
</evidence>
<dbReference type="FunFam" id="1.10.150.120:FF:000003">
    <property type="entry name" value="Carbon monoxide dehydrogenase, small subunit"/>
    <property type="match status" value="1"/>
</dbReference>
<accession>A0A0F9NHQ4</accession>
<keyword evidence="6" id="KW-0408">Iron</keyword>
<dbReference type="Pfam" id="PF00111">
    <property type="entry name" value="Fer2"/>
    <property type="match status" value="1"/>
</dbReference>
<comment type="caution">
    <text evidence="9">The sequence shown here is derived from an EMBL/GenBank/DDBJ whole genome shotgun (WGS) entry which is preliminary data.</text>
</comment>
<dbReference type="Pfam" id="PF20256">
    <property type="entry name" value="MoCoBD_2"/>
    <property type="match status" value="1"/>
</dbReference>
<dbReference type="InterPro" id="IPR001041">
    <property type="entry name" value="2Fe-2S_ferredoxin-type"/>
</dbReference>
<evidence type="ECO:0000259" key="8">
    <source>
        <dbReference type="PROSITE" id="PS51085"/>
    </source>
</evidence>
<dbReference type="Gene3D" id="3.10.20.30">
    <property type="match status" value="1"/>
</dbReference>
<sequence>MERNKGKYNIVVLKVNGEEHSVAVKDGETLLDVLRDKLRLTGTKKGCNLGVCGACTVLVDGEPRNSCLLLAASCEGVEITTIEGVDQEGKLHPLQRAFMNHGAVQCGFCTPGMILSAVALIKCNPDPSDEEIKEALSGNLCRCTGYTRIIEAVKEWKKYIKIKERQPLSDDLSKHHTVGKSVPRVDAAAKVTGQAKFTADYYFKNMLYGKILHSPIPHGRIKKIDTRKAEALPGVKLVLTGKDVPDITYGVSPARYDEHVLAKDRVRHVGDEVAAVIALDEETAEKALGLIKVEYEELPAVFSPVEALKEGAPQLHERYKNNINTHVDYHFGAIEKGFKEAHHTREEEFVGNHVYQNPLEPHASIAYWENDGSNLVLYSSTQVPHYVHYMVARVLDIPLGEIRIIRPPVGGGFGGKAGTTPLDLITSIASKKTGRPVKMVYSREEMFLYGRGRHKQYMKFKIGVKKDGRITAVKSKIYLDGGAYTSFGIITAYYAGAMIPTLYHIPNYRYEGYRIMTNKPACGAMRGHGTPQPRFAFESLLNMIADDLEIDPVAIRLRNAMDPDTRTCNDLDIRSCEIKATLKKVAKKSGWREKYGKLPPGKGIGIGCGGFVSGAGYAIYRGQVQRSSEKKPEAFLKKSVFPHSNAIVKISEDGEAAVLLIQAAEIGQGSSTVLSQMCAEALGISLHKVRIRTEDSDISPLDLGAYSSRTTLMGGNAVVQASQGVLKKIFAVASKIWNCNHQELEARDNHIFHKKDKLKRMGWAEAARRYFNERGPLVGTGWYKPPEGLGGDYKGAAVGTSPAYSFGSSVCECSVDLETGKVRIEKFTDYHDCGTPVNPQAVHGQVEGAVVMGTGETIMEEVMYDGKGNILNPNLHDYLLMTAKDAPEIFSGIVESYEPEGPYGAKEIGEGATLPVLAAVAHAIANATGVWIKELPITPEKILKALKKKNKS</sequence>
<dbReference type="InterPro" id="IPR036884">
    <property type="entry name" value="2Fe-2S-bd_dom_sf"/>
</dbReference>